<dbReference type="Proteomes" id="UP000594892">
    <property type="component" value="Plasmid unnamed1"/>
</dbReference>
<dbReference type="EMBL" id="CP065602">
    <property type="protein sequence ID" value="QPQ94717.1"/>
    <property type="molecule type" value="Genomic_DNA"/>
</dbReference>
<name>A0AAQ0BWN2_BURGL</name>
<accession>A0AAQ0BWN2</accession>
<keyword evidence="2" id="KW-0614">Plasmid</keyword>
<dbReference type="RefSeq" id="WP_127913985.1">
    <property type="nucleotide sequence ID" value="NZ_CP033638.1"/>
</dbReference>
<geneLocation type="plasmid" evidence="2 3">
    <name>unnamed1</name>
</geneLocation>
<proteinExistence type="predicted"/>
<dbReference type="AlphaFoldDB" id="A0AAQ0BWN2"/>
<organism evidence="2 3">
    <name type="scientific">Burkholderia glumae</name>
    <name type="common">Pseudomonas glumae</name>
    <dbReference type="NCBI Taxonomy" id="337"/>
    <lineage>
        <taxon>Bacteria</taxon>
        <taxon>Pseudomonadati</taxon>
        <taxon>Pseudomonadota</taxon>
        <taxon>Betaproteobacteria</taxon>
        <taxon>Burkholderiales</taxon>
        <taxon>Burkholderiaceae</taxon>
        <taxon>Burkholderia</taxon>
    </lineage>
</organism>
<dbReference type="GeneID" id="45693197"/>
<protein>
    <submittedName>
        <fullName evidence="2">Uncharacterized protein</fullName>
    </submittedName>
</protein>
<gene>
    <name evidence="2" type="ORF">I6H06_28570</name>
</gene>
<reference evidence="2 3" key="1">
    <citation type="submission" date="2020-12" db="EMBL/GenBank/DDBJ databases">
        <title>FDA dAtabase for Regulatory Grade micrObial Sequences (FDA-ARGOS): Supporting development and validation of Infectious Disease Dx tests.</title>
        <authorList>
            <person name="Minogue T."/>
            <person name="Wolcott M."/>
            <person name="Wasieloski L."/>
            <person name="Aguilar W."/>
            <person name="Moore D."/>
            <person name="Jaissle J."/>
            <person name="Tallon L."/>
            <person name="Sadzewicz L."/>
            <person name="Zhao X."/>
            <person name="Boylan J."/>
            <person name="Ott S."/>
            <person name="Bowen H."/>
            <person name="Vavikolanu K."/>
            <person name="Mehta A."/>
            <person name="Aluvathingal J."/>
            <person name="Nadendla S."/>
            <person name="Yan Y."/>
            <person name="Sichtig H."/>
        </authorList>
    </citation>
    <scope>NUCLEOTIDE SEQUENCE [LARGE SCALE GENOMIC DNA]</scope>
    <source>
        <strain evidence="2 3">FDAARGOS_949</strain>
        <plasmid evidence="2 3">unnamed1</plasmid>
    </source>
</reference>
<feature type="region of interest" description="Disordered" evidence="1">
    <location>
        <begin position="70"/>
        <end position="108"/>
    </location>
</feature>
<evidence type="ECO:0000313" key="3">
    <source>
        <dbReference type="Proteomes" id="UP000594892"/>
    </source>
</evidence>
<sequence length="108" mass="11924">MKEGYVVAMHSKRSSHDHECRVITLRQTSRAIRLVLEDDALDDSERAALKAAIFIVDKLAGTHRRAATIRRDDEDLSPVSETALRESAQASGTDETGAVPERVEKGTH</sequence>
<evidence type="ECO:0000256" key="1">
    <source>
        <dbReference type="SAM" id="MobiDB-lite"/>
    </source>
</evidence>
<evidence type="ECO:0000313" key="2">
    <source>
        <dbReference type="EMBL" id="QPQ94717.1"/>
    </source>
</evidence>